<dbReference type="PANTHER" id="PTHR43300:SF11">
    <property type="entry name" value="ACETYLTRANSFERASE RV3034C-RELATED"/>
    <property type="match status" value="1"/>
</dbReference>
<comment type="caution">
    <text evidence="2">The sequence shown here is derived from an EMBL/GenBank/DDBJ whole genome shotgun (WGS) entry which is preliminary data.</text>
</comment>
<keyword evidence="3" id="KW-1185">Reference proteome</keyword>
<dbReference type="RefSeq" id="WP_259035651.1">
    <property type="nucleotide sequence ID" value="NZ_JAJISC010000003.1"/>
</dbReference>
<evidence type="ECO:0000313" key="2">
    <source>
        <dbReference type="EMBL" id="MCS2609143.1"/>
    </source>
</evidence>
<dbReference type="CDD" id="cd04647">
    <property type="entry name" value="LbH_MAT_like"/>
    <property type="match status" value="1"/>
</dbReference>
<comment type="similarity">
    <text evidence="1">Belongs to the transferase hexapeptide repeat family.</text>
</comment>
<gene>
    <name evidence="2" type="ORF">LLY24_07420</name>
</gene>
<dbReference type="EMBL" id="JAJISC010000003">
    <property type="protein sequence ID" value="MCS2609143.1"/>
    <property type="molecule type" value="Genomic_DNA"/>
</dbReference>
<dbReference type="SUPFAM" id="SSF51161">
    <property type="entry name" value="Trimeric LpxA-like enzymes"/>
    <property type="match status" value="1"/>
</dbReference>
<accession>A0ABT2EC33</accession>
<dbReference type="GO" id="GO:0016746">
    <property type="term" value="F:acyltransferase activity"/>
    <property type="evidence" value="ECO:0007669"/>
    <property type="project" value="UniProtKB-KW"/>
</dbReference>
<evidence type="ECO:0000313" key="3">
    <source>
        <dbReference type="Proteomes" id="UP001165542"/>
    </source>
</evidence>
<protein>
    <submittedName>
        <fullName evidence="2">Acyltransferase</fullName>
    </submittedName>
</protein>
<dbReference type="Proteomes" id="UP001165542">
    <property type="component" value="Unassembled WGS sequence"/>
</dbReference>
<dbReference type="InterPro" id="IPR011004">
    <property type="entry name" value="Trimer_LpxA-like_sf"/>
</dbReference>
<dbReference type="PANTHER" id="PTHR43300">
    <property type="entry name" value="ACETYLTRANSFERASE"/>
    <property type="match status" value="1"/>
</dbReference>
<proteinExistence type="inferred from homology"/>
<evidence type="ECO:0000256" key="1">
    <source>
        <dbReference type="ARBA" id="ARBA00007274"/>
    </source>
</evidence>
<sequence length="237" mass="25999">MKLNVLDKADNEREIIDGDLRNIFVKGIFENTCINISEEAWGLLKEGKIKIFLNHIGGVRCIDGFVFNINSGAGVFRVNVGGGAPCYLSLGNKVSGKFDITMYRGSRVSIGDNTTSNGCRIFCDNSHFTTGEDCMISDEVLFQTSDQHQIFNLDNGLVINEKKGGIDLCKHVWIGRRSTLIGKFSVNAGAIVAAGSIVTREVDENSIVAGNPAKKIKSNVSWSRNFGKIDRYIQDLI</sequence>
<keyword evidence="2" id="KW-0808">Transferase</keyword>
<dbReference type="InterPro" id="IPR050179">
    <property type="entry name" value="Trans_hexapeptide_repeat"/>
</dbReference>
<organism evidence="2 3">
    <name type="scientific">Halomonas dongshanensis</name>
    <dbReference type="NCBI Taxonomy" id="2890835"/>
    <lineage>
        <taxon>Bacteria</taxon>
        <taxon>Pseudomonadati</taxon>
        <taxon>Pseudomonadota</taxon>
        <taxon>Gammaproteobacteria</taxon>
        <taxon>Oceanospirillales</taxon>
        <taxon>Halomonadaceae</taxon>
        <taxon>Halomonas</taxon>
    </lineage>
</organism>
<keyword evidence="2" id="KW-0012">Acyltransferase</keyword>
<name>A0ABT2EC33_9GAMM</name>
<reference evidence="2" key="1">
    <citation type="submission" date="2021-11" db="EMBL/GenBank/DDBJ databases">
        <title>Halomonas sp., isolated from a coastal aquaculture zone in Dongshan Bay.</title>
        <authorList>
            <person name="Lin W."/>
        </authorList>
    </citation>
    <scope>NUCLEOTIDE SEQUENCE</scope>
    <source>
        <strain evidence="2">Yzlin-01</strain>
    </source>
</reference>
<dbReference type="Gene3D" id="2.160.10.10">
    <property type="entry name" value="Hexapeptide repeat proteins"/>
    <property type="match status" value="1"/>
</dbReference>